<dbReference type="Proteomes" id="UP000002383">
    <property type="component" value="Chromosome"/>
</dbReference>
<dbReference type="Pfam" id="PF07681">
    <property type="entry name" value="DoxX"/>
    <property type="match status" value="1"/>
</dbReference>
<dbReference type="EMBL" id="CP001339">
    <property type="protein sequence ID" value="ACL71793.1"/>
    <property type="molecule type" value="Genomic_DNA"/>
</dbReference>
<dbReference type="PANTHER" id="PTHR33452">
    <property type="entry name" value="OXIDOREDUCTASE CATD-RELATED"/>
    <property type="match status" value="1"/>
</dbReference>
<evidence type="ECO:0000256" key="5">
    <source>
        <dbReference type="ARBA" id="ARBA00022989"/>
    </source>
</evidence>
<evidence type="ECO:0000256" key="3">
    <source>
        <dbReference type="ARBA" id="ARBA00022475"/>
    </source>
</evidence>
<feature type="transmembrane region" description="Helical" evidence="7">
    <location>
        <begin position="102"/>
        <end position="122"/>
    </location>
</feature>
<keyword evidence="5 7" id="KW-1133">Transmembrane helix</keyword>
<evidence type="ECO:0000256" key="1">
    <source>
        <dbReference type="ARBA" id="ARBA00004651"/>
    </source>
</evidence>
<protein>
    <submittedName>
        <fullName evidence="8">DoxX family protein</fullName>
    </submittedName>
</protein>
<comment type="similarity">
    <text evidence="2">Belongs to the DoxX family.</text>
</comment>
<evidence type="ECO:0000256" key="7">
    <source>
        <dbReference type="SAM" id="Phobius"/>
    </source>
</evidence>
<feature type="transmembrane region" description="Helical" evidence="7">
    <location>
        <begin position="46"/>
        <end position="64"/>
    </location>
</feature>
<organism evidence="8 9">
    <name type="scientific">Thioalkalivibrio sulfidiphilus (strain HL-EbGR7)</name>
    <dbReference type="NCBI Taxonomy" id="396588"/>
    <lineage>
        <taxon>Bacteria</taxon>
        <taxon>Pseudomonadati</taxon>
        <taxon>Pseudomonadota</taxon>
        <taxon>Gammaproteobacteria</taxon>
        <taxon>Chromatiales</taxon>
        <taxon>Ectothiorhodospiraceae</taxon>
        <taxon>Thioalkalivibrio</taxon>
    </lineage>
</organism>
<accession>B8GMG1</accession>
<evidence type="ECO:0000313" key="8">
    <source>
        <dbReference type="EMBL" id="ACL71793.1"/>
    </source>
</evidence>
<dbReference type="PANTHER" id="PTHR33452:SF1">
    <property type="entry name" value="INNER MEMBRANE PROTEIN YPHA-RELATED"/>
    <property type="match status" value="1"/>
</dbReference>
<sequence length="128" mass="13400">MNALQPVSTLAGRVLLGVMFLLAGLDKIGGFDGTQGYMQAMGVPGMLLPLVILLEVGGGLALIIGLWARWAGLLLAGFTLLAALIFHLDFSDGMQQILFMKNLAITGGLLYVFAHGAGAWSIDARRGG</sequence>
<dbReference type="RefSeq" id="WP_012637281.1">
    <property type="nucleotide sequence ID" value="NC_011901.1"/>
</dbReference>
<reference evidence="8 9" key="1">
    <citation type="journal article" date="2011" name="Stand. Genomic Sci.">
        <title>Complete genome sequence of 'Thioalkalivibrio sulfidophilus' HL-EbGr7.</title>
        <authorList>
            <person name="Muyzer G."/>
            <person name="Sorokin D.Y."/>
            <person name="Mavromatis K."/>
            <person name="Lapidus A."/>
            <person name="Clum A."/>
            <person name="Ivanova N."/>
            <person name="Pati A."/>
            <person name="d'Haeseleer P."/>
            <person name="Woyke T."/>
            <person name="Kyrpides N.C."/>
        </authorList>
    </citation>
    <scope>NUCLEOTIDE SEQUENCE [LARGE SCALE GENOMIC DNA]</scope>
    <source>
        <strain evidence="8 9">HL-EbGR7</strain>
    </source>
</reference>
<dbReference type="GO" id="GO:0005886">
    <property type="term" value="C:plasma membrane"/>
    <property type="evidence" value="ECO:0007669"/>
    <property type="project" value="UniProtKB-SubCell"/>
</dbReference>
<dbReference type="InterPro" id="IPR051907">
    <property type="entry name" value="DoxX-like_oxidoreductase"/>
</dbReference>
<comment type="subcellular location">
    <subcellularLocation>
        <location evidence="1">Cell membrane</location>
        <topology evidence="1">Multi-pass membrane protein</topology>
    </subcellularLocation>
</comment>
<name>B8GMG1_THISH</name>
<evidence type="ECO:0000313" key="9">
    <source>
        <dbReference type="Proteomes" id="UP000002383"/>
    </source>
</evidence>
<evidence type="ECO:0000256" key="2">
    <source>
        <dbReference type="ARBA" id="ARBA00006679"/>
    </source>
</evidence>
<keyword evidence="4 7" id="KW-0812">Transmembrane</keyword>
<dbReference type="eggNOG" id="COG2259">
    <property type="taxonomic scope" value="Bacteria"/>
</dbReference>
<dbReference type="OrthoDB" id="9792760at2"/>
<evidence type="ECO:0000256" key="4">
    <source>
        <dbReference type="ARBA" id="ARBA00022692"/>
    </source>
</evidence>
<keyword evidence="9" id="KW-1185">Reference proteome</keyword>
<dbReference type="KEGG" id="tgr:Tgr7_0701"/>
<feature type="transmembrane region" description="Helical" evidence="7">
    <location>
        <begin position="70"/>
        <end position="90"/>
    </location>
</feature>
<dbReference type="HOGENOM" id="CLU_058421_8_3_6"/>
<dbReference type="STRING" id="396588.Tgr7_0701"/>
<feature type="transmembrane region" description="Helical" evidence="7">
    <location>
        <begin position="6"/>
        <end position="25"/>
    </location>
</feature>
<keyword evidence="3" id="KW-1003">Cell membrane</keyword>
<gene>
    <name evidence="8" type="ordered locus">Tgr7_0701</name>
</gene>
<dbReference type="InterPro" id="IPR032808">
    <property type="entry name" value="DoxX"/>
</dbReference>
<dbReference type="AlphaFoldDB" id="B8GMG1"/>
<evidence type="ECO:0000256" key="6">
    <source>
        <dbReference type="ARBA" id="ARBA00023136"/>
    </source>
</evidence>
<proteinExistence type="inferred from homology"/>
<keyword evidence="6 7" id="KW-0472">Membrane</keyword>